<reference evidence="3" key="1">
    <citation type="journal article" date="2019" name="Int. J. Syst. Evol. Microbiol.">
        <title>The Global Catalogue of Microorganisms (GCM) 10K type strain sequencing project: providing services to taxonomists for standard genome sequencing and annotation.</title>
        <authorList>
            <consortium name="The Broad Institute Genomics Platform"/>
            <consortium name="The Broad Institute Genome Sequencing Center for Infectious Disease"/>
            <person name="Wu L."/>
            <person name="Ma J."/>
        </authorList>
    </citation>
    <scope>NUCLEOTIDE SEQUENCE [LARGE SCALE GENOMIC DNA]</scope>
    <source>
        <strain evidence="3">JCM 12165</strain>
    </source>
</reference>
<sequence>MSAVPDDVDQDARARATTATGPTVLRIGLGGELRRRREAAHVSRERAGDAIRASPAKISRLELGRVGFKERDVADLLTLYGIVDPVEREQFLGLARQANAPGWWHRYADLLPTWFETYIGLEQAASVIRTYELQFIPGLLQTRDYARAVTRLGHTDAVQVERRVELRMRRQELLTSPEAPTLWAVIDEAALRRPLVGPEQTREQLTHLIEMNERPNVSLQIAPFTYGGHAAAGGPFAILRFAEPDLPDIVYLEQLTSSLYLDKRSDVDHYAAVMDRLCAQIDPPDRTAGILMAIRDEV</sequence>
<dbReference type="CDD" id="cd00093">
    <property type="entry name" value="HTH_XRE"/>
    <property type="match status" value="1"/>
</dbReference>
<comment type="caution">
    <text evidence="2">The sequence shown here is derived from an EMBL/GenBank/DDBJ whole genome shotgun (WGS) entry which is preliminary data.</text>
</comment>
<name>A0ABW4FJ26_9PSEU</name>
<dbReference type="RefSeq" id="WP_343976727.1">
    <property type="nucleotide sequence ID" value="NZ_BAAAJG010000008.1"/>
</dbReference>
<evidence type="ECO:0000313" key="2">
    <source>
        <dbReference type="EMBL" id="MFD1530097.1"/>
    </source>
</evidence>
<evidence type="ECO:0000313" key="3">
    <source>
        <dbReference type="Proteomes" id="UP001597145"/>
    </source>
</evidence>
<organism evidence="2 3">
    <name type="scientific">Pseudonocardia aurantiaca</name>
    <dbReference type="NCBI Taxonomy" id="75290"/>
    <lineage>
        <taxon>Bacteria</taxon>
        <taxon>Bacillati</taxon>
        <taxon>Actinomycetota</taxon>
        <taxon>Actinomycetes</taxon>
        <taxon>Pseudonocardiales</taxon>
        <taxon>Pseudonocardiaceae</taxon>
        <taxon>Pseudonocardia</taxon>
    </lineage>
</organism>
<keyword evidence="3" id="KW-1185">Reference proteome</keyword>
<dbReference type="Pfam" id="PF19054">
    <property type="entry name" value="DUF5753"/>
    <property type="match status" value="1"/>
</dbReference>
<gene>
    <name evidence="2" type="ORF">ACFSCY_11650</name>
</gene>
<feature type="domain" description="DUF5753" evidence="1">
    <location>
        <begin position="115"/>
        <end position="291"/>
    </location>
</feature>
<dbReference type="Pfam" id="PF13560">
    <property type="entry name" value="HTH_31"/>
    <property type="match status" value="1"/>
</dbReference>
<protein>
    <submittedName>
        <fullName evidence="2">Helix-turn-helix domain-containing protein</fullName>
    </submittedName>
</protein>
<evidence type="ECO:0000259" key="1">
    <source>
        <dbReference type="Pfam" id="PF19054"/>
    </source>
</evidence>
<dbReference type="EMBL" id="JBHUCP010000007">
    <property type="protein sequence ID" value="MFD1530097.1"/>
    <property type="molecule type" value="Genomic_DNA"/>
</dbReference>
<accession>A0ABW4FJ26</accession>
<proteinExistence type="predicted"/>
<dbReference type="Proteomes" id="UP001597145">
    <property type="component" value="Unassembled WGS sequence"/>
</dbReference>
<dbReference type="InterPro" id="IPR043917">
    <property type="entry name" value="DUF5753"/>
</dbReference>
<dbReference type="InterPro" id="IPR001387">
    <property type="entry name" value="Cro/C1-type_HTH"/>
</dbReference>